<evidence type="ECO:0008006" key="4">
    <source>
        <dbReference type="Google" id="ProtNLM"/>
    </source>
</evidence>
<dbReference type="Gene3D" id="3.20.180.10">
    <property type="entry name" value="PNP-oxidase-like"/>
    <property type="match status" value="1"/>
</dbReference>
<dbReference type="EMBL" id="CAUOFW020009168">
    <property type="protein sequence ID" value="CAK9185079.1"/>
    <property type="molecule type" value="Genomic_DNA"/>
</dbReference>
<keyword evidence="3" id="KW-1185">Reference proteome</keyword>
<organism evidence="2 3">
    <name type="scientific">Ilex paraguariensis</name>
    <name type="common">yerba mate</name>
    <dbReference type="NCBI Taxonomy" id="185542"/>
    <lineage>
        <taxon>Eukaryota</taxon>
        <taxon>Viridiplantae</taxon>
        <taxon>Streptophyta</taxon>
        <taxon>Embryophyta</taxon>
        <taxon>Tracheophyta</taxon>
        <taxon>Spermatophyta</taxon>
        <taxon>Magnoliopsida</taxon>
        <taxon>eudicotyledons</taxon>
        <taxon>Gunneridae</taxon>
        <taxon>Pentapetalae</taxon>
        <taxon>asterids</taxon>
        <taxon>campanulids</taxon>
        <taxon>Aquifoliales</taxon>
        <taxon>Aquifoliaceae</taxon>
        <taxon>Ilex</taxon>
    </lineage>
</organism>
<reference evidence="2 3" key="1">
    <citation type="submission" date="2024-02" db="EMBL/GenBank/DDBJ databases">
        <authorList>
            <person name="Vignale AGUSTIN F."/>
            <person name="Sosa J E."/>
            <person name="Modenutti C."/>
        </authorList>
    </citation>
    <scope>NUCLEOTIDE SEQUENCE [LARGE SCALE GENOMIC DNA]</scope>
</reference>
<dbReference type="PANTHER" id="PTHR13343:SF28">
    <property type="entry name" value="PENTATRICOPEPTIDE REPEAT (PPR) SUPERFAMILY PROTEIN"/>
    <property type="match status" value="1"/>
</dbReference>
<gene>
    <name evidence="2" type="ORF">ILEXP_LOCUS55436</name>
</gene>
<accession>A0ABC8UVN8</accession>
<feature type="region of interest" description="Disordered" evidence="1">
    <location>
        <begin position="55"/>
        <end position="77"/>
    </location>
</feature>
<dbReference type="AlphaFoldDB" id="A0ABC8UVN8"/>
<protein>
    <recommendedName>
        <fullName evidence="4">FMN-binding split barrel</fullName>
    </recommendedName>
</protein>
<dbReference type="PANTHER" id="PTHR13343">
    <property type="entry name" value="CREG1 PROTEIN"/>
    <property type="match status" value="1"/>
</dbReference>
<dbReference type="Proteomes" id="UP001642360">
    <property type="component" value="Unassembled WGS sequence"/>
</dbReference>
<name>A0ABC8UVN8_9AQUA</name>
<dbReference type="InterPro" id="IPR037119">
    <property type="entry name" value="Haem_oxidase_HugZ-like_sf"/>
</dbReference>
<sequence length="437" mass="48694">MVEPATAVRFSAGCCFDPTSRRLSHSGSFFTPGQNFRRLGYGSCVRSDFIKNRVRASAKDEQSSSGSGPVKQNAKPQRYHPFEDIEDSALLASGDAMLTPAETTRTTIEVNSKATLMFSGLISDEVHENIFWPDLPYVTDEHGNVYFQVKSDEDVLQNLTSEETLVGWVAILDDEEDQDEDSDGSLGDWAKLETMESSHPMYFAKKLTQVVTNDPIDCMDQPSAGLAIQGLLRPAFVEEHGVIQKQISDHQSSSAESNQIANFVEDKEEDILINGHRNEPNSSQDSPILAEELEKDESLGNGTVFYKLDMIRIQLISAHGHQTFVEVEDFRRARPDAIAHSAAKIISRLKAGGENTTQALKSLCWRFKGIQVEEVVLIGVDTLGFDLRVCSGTQVQTLRFAFNKRASSEYSAERQLNDLLFPRIHHKLQKTERSSSN</sequence>
<dbReference type="SUPFAM" id="SSF50475">
    <property type="entry name" value="FMN-binding split barrel"/>
    <property type="match status" value="1"/>
</dbReference>
<evidence type="ECO:0000256" key="1">
    <source>
        <dbReference type="SAM" id="MobiDB-lite"/>
    </source>
</evidence>
<evidence type="ECO:0000313" key="2">
    <source>
        <dbReference type="EMBL" id="CAK9185079.1"/>
    </source>
</evidence>
<comment type="caution">
    <text evidence="2">The sequence shown here is derived from an EMBL/GenBank/DDBJ whole genome shotgun (WGS) entry which is preliminary data.</text>
</comment>
<evidence type="ECO:0000313" key="3">
    <source>
        <dbReference type="Proteomes" id="UP001642360"/>
    </source>
</evidence>
<proteinExistence type="predicted"/>